<proteinExistence type="predicted"/>
<evidence type="ECO:0000259" key="1">
    <source>
        <dbReference type="Pfam" id="PF00717"/>
    </source>
</evidence>
<name>A0A0F8ZEN3_9ZZZZ</name>
<feature type="non-terminal residue" evidence="2">
    <location>
        <position position="1"/>
    </location>
</feature>
<dbReference type="Gene3D" id="2.10.109.10">
    <property type="entry name" value="Umud Fragment, subunit A"/>
    <property type="match status" value="1"/>
</dbReference>
<evidence type="ECO:0000313" key="2">
    <source>
        <dbReference type="EMBL" id="KKK92238.1"/>
    </source>
</evidence>
<comment type="caution">
    <text evidence="2">The sequence shown here is derived from an EMBL/GenBank/DDBJ whole genome shotgun (WGS) entry which is preliminary data.</text>
</comment>
<reference evidence="2" key="1">
    <citation type="journal article" date="2015" name="Nature">
        <title>Complex archaea that bridge the gap between prokaryotes and eukaryotes.</title>
        <authorList>
            <person name="Spang A."/>
            <person name="Saw J.H."/>
            <person name="Jorgensen S.L."/>
            <person name="Zaremba-Niedzwiedzka K."/>
            <person name="Martijn J."/>
            <person name="Lind A.E."/>
            <person name="van Eijk R."/>
            <person name="Schleper C."/>
            <person name="Guy L."/>
            <person name="Ettema T.J."/>
        </authorList>
    </citation>
    <scope>NUCLEOTIDE SEQUENCE</scope>
</reference>
<dbReference type="AlphaFoldDB" id="A0A0F8ZEN3"/>
<accession>A0A0F8ZEN3</accession>
<organism evidence="2">
    <name type="scientific">marine sediment metagenome</name>
    <dbReference type="NCBI Taxonomy" id="412755"/>
    <lineage>
        <taxon>unclassified sequences</taxon>
        <taxon>metagenomes</taxon>
        <taxon>ecological metagenomes</taxon>
    </lineage>
</organism>
<dbReference type="EMBL" id="LAZR01048304">
    <property type="protein sequence ID" value="KKK92238.1"/>
    <property type="molecule type" value="Genomic_DNA"/>
</dbReference>
<dbReference type="InterPro" id="IPR015927">
    <property type="entry name" value="Peptidase_S24_S26A/B/C"/>
</dbReference>
<protein>
    <recommendedName>
        <fullName evidence="1">Peptidase S24/S26A/S26B/S26C domain-containing protein</fullName>
    </recommendedName>
</protein>
<gene>
    <name evidence="2" type="ORF">LCGC14_2704950</name>
</gene>
<dbReference type="SUPFAM" id="SSF51306">
    <property type="entry name" value="LexA/Signal peptidase"/>
    <property type="match status" value="1"/>
</dbReference>
<feature type="domain" description="Peptidase S24/S26A/S26B/S26C" evidence="1">
    <location>
        <begin position="3"/>
        <end position="46"/>
    </location>
</feature>
<sequence length="53" mass="6484">FADTIIVKRLEKRPKELVLLSENERYPMMRFRDEEMNSVRIIGKVIWVCREMN</sequence>
<dbReference type="InterPro" id="IPR036286">
    <property type="entry name" value="LexA/Signal_pep-like_sf"/>
</dbReference>
<dbReference type="Pfam" id="PF00717">
    <property type="entry name" value="Peptidase_S24"/>
    <property type="match status" value="1"/>
</dbReference>